<evidence type="ECO:0000259" key="7">
    <source>
        <dbReference type="Pfam" id="PF22544"/>
    </source>
</evidence>
<accession>A0ABV0VXE3</accession>
<sequence>MNNIPPEPNKGKRPLGNAKNSKVSENPNTNKWTKLQDPVDIKPGSELYGKARAFLLKSFTQSYREYTVPCFVSDGDPTETDSQVQLAWSPTNTLYLKLECPAVQPPLLVTSSNGNNILDFNQVFVGNKVIKRFTVKNISMEPLDLRSSLLDIHGPFSLVNAMRDIGPGEKHTLVLAFSPTLGKKYCEKLEVQTPKMVLEITLEGEGVLPDVTLSPTGDLLDFGYVLEKEITSQHVQ</sequence>
<dbReference type="Proteomes" id="UP001444071">
    <property type="component" value="Unassembled WGS sequence"/>
</dbReference>
<evidence type="ECO:0000256" key="1">
    <source>
        <dbReference type="ARBA" id="ARBA00004138"/>
    </source>
</evidence>
<evidence type="ECO:0000256" key="3">
    <source>
        <dbReference type="ARBA" id="ARBA00022490"/>
    </source>
</evidence>
<keyword evidence="5" id="KW-0966">Cell projection</keyword>
<comment type="subcellular location">
    <subcellularLocation>
        <location evidence="1">Cell projection</location>
        <location evidence="1">Cilium</location>
    </subcellularLocation>
    <subcellularLocation>
        <location evidence="2">Cytoplasm</location>
    </subcellularLocation>
</comment>
<organism evidence="8 9">
    <name type="scientific">Xenotaenia resolanae</name>
    <dbReference type="NCBI Taxonomy" id="208358"/>
    <lineage>
        <taxon>Eukaryota</taxon>
        <taxon>Metazoa</taxon>
        <taxon>Chordata</taxon>
        <taxon>Craniata</taxon>
        <taxon>Vertebrata</taxon>
        <taxon>Euteleostomi</taxon>
        <taxon>Actinopterygii</taxon>
        <taxon>Neopterygii</taxon>
        <taxon>Teleostei</taxon>
        <taxon>Neoteleostei</taxon>
        <taxon>Acanthomorphata</taxon>
        <taxon>Ovalentaria</taxon>
        <taxon>Atherinomorphae</taxon>
        <taxon>Cyprinodontiformes</taxon>
        <taxon>Goodeidae</taxon>
        <taxon>Xenotaenia</taxon>
    </lineage>
</organism>
<keyword evidence="4" id="KW-0969">Cilium</keyword>
<evidence type="ECO:0000256" key="6">
    <source>
        <dbReference type="SAM" id="MobiDB-lite"/>
    </source>
</evidence>
<protein>
    <recommendedName>
        <fullName evidence="7">HYDIN/VesB/CFA65-like Ig-like domain-containing protein</fullName>
    </recommendedName>
</protein>
<evidence type="ECO:0000256" key="2">
    <source>
        <dbReference type="ARBA" id="ARBA00004496"/>
    </source>
</evidence>
<keyword evidence="3" id="KW-0963">Cytoplasm</keyword>
<dbReference type="PANTHER" id="PTHR22538">
    <property type="entry name" value="CILIA- AND FLAGELLA-ASSOCIATED PROTEIN 74"/>
    <property type="match status" value="1"/>
</dbReference>
<name>A0ABV0VXE3_9TELE</name>
<dbReference type="InterPro" id="IPR053879">
    <property type="entry name" value="HYDIN_VesB_CFA65-like_Ig"/>
</dbReference>
<evidence type="ECO:0000256" key="4">
    <source>
        <dbReference type="ARBA" id="ARBA00023069"/>
    </source>
</evidence>
<feature type="region of interest" description="Disordered" evidence="6">
    <location>
        <begin position="1"/>
        <end position="37"/>
    </location>
</feature>
<comment type="caution">
    <text evidence="8">The sequence shown here is derived from an EMBL/GenBank/DDBJ whole genome shotgun (WGS) entry which is preliminary data.</text>
</comment>
<proteinExistence type="predicted"/>
<feature type="non-terminal residue" evidence="8">
    <location>
        <position position="236"/>
    </location>
</feature>
<dbReference type="EMBL" id="JAHRIM010016389">
    <property type="protein sequence ID" value="MEQ2261934.1"/>
    <property type="molecule type" value="Genomic_DNA"/>
</dbReference>
<evidence type="ECO:0000313" key="9">
    <source>
        <dbReference type="Proteomes" id="UP001444071"/>
    </source>
</evidence>
<dbReference type="InterPro" id="IPR013783">
    <property type="entry name" value="Ig-like_fold"/>
</dbReference>
<keyword evidence="9" id="KW-1185">Reference proteome</keyword>
<gene>
    <name evidence="8" type="ORF">XENORESO_018196</name>
</gene>
<reference evidence="8 9" key="1">
    <citation type="submission" date="2021-06" db="EMBL/GenBank/DDBJ databases">
        <authorList>
            <person name="Palmer J.M."/>
        </authorList>
    </citation>
    <scope>NUCLEOTIDE SEQUENCE [LARGE SCALE GENOMIC DNA]</scope>
    <source>
        <strain evidence="8 9">XR_2019</strain>
        <tissue evidence="8">Muscle</tissue>
    </source>
</reference>
<feature type="domain" description="HYDIN/VesB/CFA65-like Ig-like" evidence="7">
    <location>
        <begin position="116"/>
        <end position="194"/>
    </location>
</feature>
<evidence type="ECO:0000313" key="8">
    <source>
        <dbReference type="EMBL" id="MEQ2261934.1"/>
    </source>
</evidence>
<dbReference type="PANTHER" id="PTHR22538:SF0">
    <property type="entry name" value="CILIA- AND FLAGELLA-ASSOCIATED PROTEIN 74"/>
    <property type="match status" value="1"/>
</dbReference>
<feature type="compositionally biased region" description="Polar residues" evidence="6">
    <location>
        <begin position="18"/>
        <end position="33"/>
    </location>
</feature>
<dbReference type="Gene3D" id="2.60.40.10">
    <property type="entry name" value="Immunoglobulins"/>
    <property type="match status" value="1"/>
</dbReference>
<dbReference type="Pfam" id="PF22544">
    <property type="entry name" value="HYDIN_VesB_CFA65-like_Ig"/>
    <property type="match status" value="1"/>
</dbReference>
<evidence type="ECO:0000256" key="5">
    <source>
        <dbReference type="ARBA" id="ARBA00023273"/>
    </source>
</evidence>